<organism evidence="1 2">
    <name type="scientific">Arenicella xantha</name>
    <dbReference type="NCBI Taxonomy" id="644221"/>
    <lineage>
        <taxon>Bacteria</taxon>
        <taxon>Pseudomonadati</taxon>
        <taxon>Pseudomonadota</taxon>
        <taxon>Gammaproteobacteria</taxon>
        <taxon>Arenicellales</taxon>
        <taxon>Arenicellaceae</taxon>
        <taxon>Arenicella</taxon>
    </lineage>
</organism>
<name>A0A395JHJ3_9GAMM</name>
<proteinExistence type="predicted"/>
<sequence>MMVTSTEIVHSLYAWAMRHAVLADSAMRDAIGGGANPDLIPFDIEHAGYFKTRKIVKVSSTRRASVETISMATRLPIARRKRETLIRLFANQFAAQGLVLDIVVLRPFKIDQHVQGTFKPVYWHNERIACGSSLGLGNQRNAGTLTALALNADDKLVGISCNHVTGGCNTASVGTPIVVPGIQDVSPDHHEISVIGLHDATAAMSQGLPQVFDISNNSDVAFFEIIAPKLITSMQGYGDTAYDTPTAFARITEGLKVKKWGRSSELTYGEVSRLVQEPESVEYNVVSYYGPTSSQIFKGSVYFNSLIEVESIGIDPFSAGGDSGALVVSDDGKVEKIVGILIGGNTNKSYVLPLKDVLKRHNMRLLGGYNL</sequence>
<dbReference type="AlphaFoldDB" id="A0A395JHJ3"/>
<evidence type="ECO:0000313" key="2">
    <source>
        <dbReference type="Proteomes" id="UP000253083"/>
    </source>
</evidence>
<dbReference type="InParanoid" id="A0A395JHJ3"/>
<dbReference type="Proteomes" id="UP000253083">
    <property type="component" value="Unassembled WGS sequence"/>
</dbReference>
<dbReference type="SUPFAM" id="SSF50494">
    <property type="entry name" value="Trypsin-like serine proteases"/>
    <property type="match status" value="1"/>
</dbReference>
<dbReference type="RefSeq" id="WP_113955010.1">
    <property type="nucleotide sequence ID" value="NZ_QNRT01000004.1"/>
</dbReference>
<reference evidence="1 2" key="1">
    <citation type="submission" date="2018-06" db="EMBL/GenBank/DDBJ databases">
        <title>Genomic Encyclopedia of Type Strains, Phase IV (KMG-IV): sequencing the most valuable type-strain genomes for metagenomic binning, comparative biology and taxonomic classification.</title>
        <authorList>
            <person name="Goeker M."/>
        </authorList>
    </citation>
    <scope>NUCLEOTIDE SEQUENCE [LARGE SCALE GENOMIC DNA]</scope>
    <source>
        <strain evidence="1 2">DSM 24032</strain>
    </source>
</reference>
<keyword evidence="2" id="KW-1185">Reference proteome</keyword>
<gene>
    <name evidence="1" type="ORF">DFR28_10469</name>
</gene>
<protein>
    <submittedName>
        <fullName evidence="1">Uncharacterized protein</fullName>
    </submittedName>
</protein>
<accession>A0A395JHJ3</accession>
<dbReference type="InterPro" id="IPR009003">
    <property type="entry name" value="Peptidase_S1_PA"/>
</dbReference>
<evidence type="ECO:0000313" key="1">
    <source>
        <dbReference type="EMBL" id="RBP49143.1"/>
    </source>
</evidence>
<dbReference type="EMBL" id="QNRT01000004">
    <property type="protein sequence ID" value="RBP49143.1"/>
    <property type="molecule type" value="Genomic_DNA"/>
</dbReference>
<dbReference type="OrthoDB" id="104542at2"/>
<comment type="caution">
    <text evidence="1">The sequence shown here is derived from an EMBL/GenBank/DDBJ whole genome shotgun (WGS) entry which is preliminary data.</text>
</comment>